<keyword evidence="6" id="KW-0368">Histidine biosynthesis</keyword>
<dbReference type="CDD" id="cd00609">
    <property type="entry name" value="AAT_like"/>
    <property type="match status" value="1"/>
</dbReference>
<dbReference type="KEGG" id="dau:Daud_1184"/>
<dbReference type="STRING" id="477974.Daud_1184"/>
<comment type="catalytic activity">
    <reaction evidence="6">
        <text>L-histidinol phosphate + 2-oxoglutarate = 3-(imidazol-4-yl)-2-oxopropyl phosphate + L-glutamate</text>
        <dbReference type="Rhea" id="RHEA:23744"/>
        <dbReference type="ChEBI" id="CHEBI:16810"/>
        <dbReference type="ChEBI" id="CHEBI:29985"/>
        <dbReference type="ChEBI" id="CHEBI:57766"/>
        <dbReference type="ChEBI" id="CHEBI:57980"/>
        <dbReference type="EC" id="2.6.1.9"/>
    </reaction>
</comment>
<keyword evidence="6" id="KW-0028">Amino-acid biosynthesis</keyword>
<keyword evidence="4 6" id="KW-0808">Transferase</keyword>
<dbReference type="RefSeq" id="WP_012302281.1">
    <property type="nucleotide sequence ID" value="NC_010424.1"/>
</dbReference>
<evidence type="ECO:0000256" key="3">
    <source>
        <dbReference type="ARBA" id="ARBA00022576"/>
    </source>
</evidence>
<evidence type="ECO:0000256" key="1">
    <source>
        <dbReference type="ARBA" id="ARBA00001933"/>
    </source>
</evidence>
<dbReference type="InterPro" id="IPR015421">
    <property type="entry name" value="PyrdxlP-dep_Trfase_major"/>
</dbReference>
<dbReference type="EC" id="2.6.1.9" evidence="6"/>
<evidence type="ECO:0000256" key="5">
    <source>
        <dbReference type="ARBA" id="ARBA00022898"/>
    </source>
</evidence>
<dbReference type="UniPathway" id="UPA00031">
    <property type="reaction ID" value="UER00012"/>
</dbReference>
<dbReference type="InterPro" id="IPR004839">
    <property type="entry name" value="Aminotransferase_I/II_large"/>
</dbReference>
<dbReference type="Pfam" id="PF00155">
    <property type="entry name" value="Aminotran_1_2"/>
    <property type="match status" value="1"/>
</dbReference>
<evidence type="ECO:0000259" key="7">
    <source>
        <dbReference type="Pfam" id="PF00155"/>
    </source>
</evidence>
<evidence type="ECO:0000313" key="9">
    <source>
        <dbReference type="Proteomes" id="UP000008544"/>
    </source>
</evidence>
<dbReference type="Gene3D" id="3.40.640.10">
    <property type="entry name" value="Type I PLP-dependent aspartate aminotransferase-like (Major domain)"/>
    <property type="match status" value="1"/>
</dbReference>
<accession>B1I3Z3</accession>
<comment type="similarity">
    <text evidence="6">Belongs to the class-II pyridoxal-phosphate-dependent aminotransferase family. Histidinol-phosphate aminotransferase subfamily.</text>
</comment>
<dbReference type="OrthoDB" id="9813612at2"/>
<name>B1I3Z3_DESAP</name>
<reference evidence="9" key="1">
    <citation type="submission" date="2007-10" db="EMBL/GenBank/DDBJ databases">
        <title>Complete sequence of chromosome of Desulforudis audaxviator MP104C.</title>
        <authorList>
            <person name="Copeland A."/>
            <person name="Lucas S."/>
            <person name="Lapidus A."/>
            <person name="Barry K."/>
            <person name="Glavina del Rio T."/>
            <person name="Dalin E."/>
            <person name="Tice H."/>
            <person name="Bruce D."/>
            <person name="Pitluck S."/>
            <person name="Lowry S.R."/>
            <person name="Larimer F."/>
            <person name="Land M.L."/>
            <person name="Hauser L."/>
            <person name="Kyrpides N."/>
            <person name="Ivanova N.N."/>
            <person name="Richardson P."/>
        </authorList>
    </citation>
    <scope>NUCLEOTIDE SEQUENCE [LARGE SCALE GENOMIC DNA]</scope>
    <source>
        <strain evidence="9">MP104C</strain>
    </source>
</reference>
<dbReference type="Gene3D" id="3.90.1150.10">
    <property type="entry name" value="Aspartate Aminotransferase, domain 1"/>
    <property type="match status" value="1"/>
</dbReference>
<reference evidence="8 9" key="2">
    <citation type="journal article" date="2008" name="Science">
        <title>Environmental genomics reveals a single-species ecosystem deep within Earth.</title>
        <authorList>
            <person name="Chivian D."/>
            <person name="Brodie E.L."/>
            <person name="Alm E.J."/>
            <person name="Culley D.E."/>
            <person name="Dehal P.S."/>
            <person name="Desantis T.Z."/>
            <person name="Gihring T.M."/>
            <person name="Lapidus A."/>
            <person name="Lin L.H."/>
            <person name="Lowry S.R."/>
            <person name="Moser D.P."/>
            <person name="Richardson P.M."/>
            <person name="Southam G."/>
            <person name="Wanger G."/>
            <person name="Pratt L.M."/>
            <person name="Andersen G.L."/>
            <person name="Hazen T.C."/>
            <person name="Brockman F.J."/>
            <person name="Arkin A.P."/>
            <person name="Onstott T.C."/>
        </authorList>
    </citation>
    <scope>NUCLEOTIDE SEQUENCE [LARGE SCALE GENOMIC DNA]</scope>
    <source>
        <strain evidence="8 9">MP104C</strain>
    </source>
</reference>
<keyword evidence="3 6" id="KW-0032">Aminotransferase</keyword>
<sequence length="362" mass="40607">MSELARGNILDLAVYRPGKPIEEVQRELGLTEVVKLASNENAVGASPEVIEVLKNAAYGVHYYPDGSGYRLRHALAKFYGIDPGQIHLGNGSNEIVQQISLAFLDPGDEAVMPVPSFPRYQPLARMMNAVPVEVPLADDTLDLEAMAARLNPRTKLVYICNPNNPTGTIVGREELDRFIGLVPRRCLVVLDEAYFEYVDNARYPDGLKYVADLPNVVVLRTFSKMYGLAGLRIGYAVARPEIVDCLERVREPFNVNSLAQEAAVAALADRRHVEAIRNLNREEKDYLYRELTRLGLPYVPTEANFILFDAGRDEKLVFQSLLRRGVIIRGGFGYPTRLRVTIGTRDQNRKFIKALEAFLKEE</sequence>
<dbReference type="SUPFAM" id="SSF53383">
    <property type="entry name" value="PLP-dependent transferases"/>
    <property type="match status" value="1"/>
</dbReference>
<dbReference type="NCBIfam" id="TIGR01141">
    <property type="entry name" value="hisC"/>
    <property type="match status" value="1"/>
</dbReference>
<gene>
    <name evidence="6" type="primary">hisC</name>
    <name evidence="8" type="ordered locus">Daud_1184</name>
</gene>
<dbReference type="GO" id="GO:0030170">
    <property type="term" value="F:pyridoxal phosphate binding"/>
    <property type="evidence" value="ECO:0007669"/>
    <property type="project" value="InterPro"/>
</dbReference>
<feature type="domain" description="Aminotransferase class I/classII large" evidence="7">
    <location>
        <begin position="32"/>
        <end position="355"/>
    </location>
</feature>
<evidence type="ECO:0000256" key="4">
    <source>
        <dbReference type="ARBA" id="ARBA00022679"/>
    </source>
</evidence>
<keyword evidence="5 6" id="KW-0663">Pyridoxal phosphate</keyword>
<evidence type="ECO:0000313" key="8">
    <source>
        <dbReference type="EMBL" id="ACA59695.1"/>
    </source>
</evidence>
<dbReference type="PANTHER" id="PTHR43643:SF3">
    <property type="entry name" value="HISTIDINOL-PHOSPHATE AMINOTRANSFERASE"/>
    <property type="match status" value="1"/>
</dbReference>
<evidence type="ECO:0000256" key="2">
    <source>
        <dbReference type="ARBA" id="ARBA00011738"/>
    </source>
</evidence>
<evidence type="ECO:0000256" key="6">
    <source>
        <dbReference type="HAMAP-Rule" id="MF_01023"/>
    </source>
</evidence>
<dbReference type="HAMAP" id="MF_01023">
    <property type="entry name" value="HisC_aminotrans_2"/>
    <property type="match status" value="1"/>
</dbReference>
<dbReference type="PANTHER" id="PTHR43643">
    <property type="entry name" value="HISTIDINOL-PHOSPHATE AMINOTRANSFERASE 2"/>
    <property type="match status" value="1"/>
</dbReference>
<dbReference type="InterPro" id="IPR050106">
    <property type="entry name" value="HistidinolP_aminotransfase"/>
</dbReference>
<dbReference type="InterPro" id="IPR005861">
    <property type="entry name" value="HisP_aminotrans"/>
</dbReference>
<proteinExistence type="inferred from homology"/>
<keyword evidence="9" id="KW-1185">Reference proteome</keyword>
<protein>
    <recommendedName>
        <fullName evidence="6">Histidinol-phosphate aminotransferase</fullName>
        <ecNumber evidence="6">2.6.1.9</ecNumber>
    </recommendedName>
    <alternativeName>
        <fullName evidence="6">Imidazole acetol-phosphate transaminase</fullName>
    </alternativeName>
</protein>
<dbReference type="Proteomes" id="UP000008544">
    <property type="component" value="Chromosome"/>
</dbReference>
<feature type="modified residue" description="N6-(pyridoxal phosphate)lysine" evidence="6">
    <location>
        <position position="224"/>
    </location>
</feature>
<organism evidence="8 9">
    <name type="scientific">Desulforudis audaxviator (strain MP104C)</name>
    <dbReference type="NCBI Taxonomy" id="477974"/>
    <lineage>
        <taxon>Bacteria</taxon>
        <taxon>Bacillati</taxon>
        <taxon>Bacillota</taxon>
        <taxon>Clostridia</taxon>
        <taxon>Thermoanaerobacterales</taxon>
        <taxon>Candidatus Desulforudaceae</taxon>
        <taxon>Candidatus Desulforudis</taxon>
    </lineage>
</organism>
<comment type="subunit">
    <text evidence="2 6">Homodimer.</text>
</comment>
<dbReference type="HOGENOM" id="CLU_017584_3_3_9"/>
<dbReference type="GO" id="GO:0004400">
    <property type="term" value="F:histidinol-phosphate transaminase activity"/>
    <property type="evidence" value="ECO:0007669"/>
    <property type="project" value="UniProtKB-UniRule"/>
</dbReference>
<dbReference type="AlphaFoldDB" id="B1I3Z3"/>
<dbReference type="InterPro" id="IPR015422">
    <property type="entry name" value="PyrdxlP-dep_Trfase_small"/>
</dbReference>
<dbReference type="eggNOG" id="COG0079">
    <property type="taxonomic scope" value="Bacteria"/>
</dbReference>
<dbReference type="EMBL" id="CP000860">
    <property type="protein sequence ID" value="ACA59695.1"/>
    <property type="molecule type" value="Genomic_DNA"/>
</dbReference>
<dbReference type="GO" id="GO:0000105">
    <property type="term" value="P:L-histidine biosynthetic process"/>
    <property type="evidence" value="ECO:0007669"/>
    <property type="project" value="UniProtKB-UniRule"/>
</dbReference>
<comment type="cofactor">
    <cofactor evidence="1 6">
        <name>pyridoxal 5'-phosphate</name>
        <dbReference type="ChEBI" id="CHEBI:597326"/>
    </cofactor>
</comment>
<dbReference type="InterPro" id="IPR015424">
    <property type="entry name" value="PyrdxlP-dep_Trfase"/>
</dbReference>
<comment type="pathway">
    <text evidence="6">Amino-acid biosynthesis; L-histidine biosynthesis; L-histidine from 5-phospho-alpha-D-ribose 1-diphosphate: step 7/9.</text>
</comment>